<comment type="caution">
    <text evidence="1">The sequence shown here is derived from an EMBL/GenBank/DDBJ whole genome shotgun (WGS) entry which is preliminary data.</text>
</comment>
<dbReference type="Proteomes" id="UP001055811">
    <property type="component" value="Linkage Group LG01"/>
</dbReference>
<proteinExistence type="predicted"/>
<reference evidence="2" key="1">
    <citation type="journal article" date="2022" name="Mol. Ecol. Resour.">
        <title>The genomes of chicory, endive, great burdock and yacon provide insights into Asteraceae palaeo-polyploidization history and plant inulin production.</title>
        <authorList>
            <person name="Fan W."/>
            <person name="Wang S."/>
            <person name="Wang H."/>
            <person name="Wang A."/>
            <person name="Jiang F."/>
            <person name="Liu H."/>
            <person name="Zhao H."/>
            <person name="Xu D."/>
            <person name="Zhang Y."/>
        </authorList>
    </citation>
    <scope>NUCLEOTIDE SEQUENCE [LARGE SCALE GENOMIC DNA]</scope>
    <source>
        <strain evidence="2">cv. Punajuju</strain>
    </source>
</reference>
<evidence type="ECO:0000313" key="1">
    <source>
        <dbReference type="EMBL" id="KAI3790967.1"/>
    </source>
</evidence>
<gene>
    <name evidence="1" type="ORF">L2E82_04437</name>
</gene>
<keyword evidence="2" id="KW-1185">Reference proteome</keyword>
<organism evidence="1 2">
    <name type="scientific">Cichorium intybus</name>
    <name type="common">Chicory</name>
    <dbReference type="NCBI Taxonomy" id="13427"/>
    <lineage>
        <taxon>Eukaryota</taxon>
        <taxon>Viridiplantae</taxon>
        <taxon>Streptophyta</taxon>
        <taxon>Embryophyta</taxon>
        <taxon>Tracheophyta</taxon>
        <taxon>Spermatophyta</taxon>
        <taxon>Magnoliopsida</taxon>
        <taxon>eudicotyledons</taxon>
        <taxon>Gunneridae</taxon>
        <taxon>Pentapetalae</taxon>
        <taxon>asterids</taxon>
        <taxon>campanulids</taxon>
        <taxon>Asterales</taxon>
        <taxon>Asteraceae</taxon>
        <taxon>Cichorioideae</taxon>
        <taxon>Cichorieae</taxon>
        <taxon>Cichoriinae</taxon>
        <taxon>Cichorium</taxon>
    </lineage>
</organism>
<accession>A0ACB9H614</accession>
<protein>
    <submittedName>
        <fullName evidence="1">Uncharacterized protein</fullName>
    </submittedName>
</protein>
<name>A0ACB9H614_CICIN</name>
<reference evidence="1 2" key="2">
    <citation type="journal article" date="2022" name="Mol. Ecol. Resour.">
        <title>The genomes of chicory, endive, great burdock and yacon provide insights into Asteraceae paleo-polyploidization history and plant inulin production.</title>
        <authorList>
            <person name="Fan W."/>
            <person name="Wang S."/>
            <person name="Wang H."/>
            <person name="Wang A."/>
            <person name="Jiang F."/>
            <person name="Liu H."/>
            <person name="Zhao H."/>
            <person name="Xu D."/>
            <person name="Zhang Y."/>
        </authorList>
    </citation>
    <scope>NUCLEOTIDE SEQUENCE [LARGE SCALE GENOMIC DNA]</scope>
    <source>
        <strain evidence="2">cv. Punajuju</strain>
        <tissue evidence="1">Leaves</tissue>
    </source>
</reference>
<dbReference type="EMBL" id="CM042009">
    <property type="protein sequence ID" value="KAI3790967.1"/>
    <property type="molecule type" value="Genomic_DNA"/>
</dbReference>
<evidence type="ECO:0000313" key="2">
    <source>
        <dbReference type="Proteomes" id="UP001055811"/>
    </source>
</evidence>
<sequence>MNLDLFLDKSINLSTRKPRFILSPLQSLFLLLYIFHINRPSSFLPPSCYHITTRLLTPAFSFILSNNFFPVQKLVEKTWKRAFDRRLFYLLFPDFHGAFVSSKTTKWPLRTDHQRDKDLHYL</sequence>